<dbReference type="InterPro" id="IPR038607">
    <property type="entry name" value="PhoD-like_sf"/>
</dbReference>
<dbReference type="InterPro" id="IPR006311">
    <property type="entry name" value="TAT_signal"/>
</dbReference>
<evidence type="ECO:0000313" key="4">
    <source>
        <dbReference type="Proteomes" id="UP000198959"/>
    </source>
</evidence>
<dbReference type="Gene3D" id="3.60.21.70">
    <property type="entry name" value="PhoD-like phosphatase"/>
    <property type="match status" value="1"/>
</dbReference>
<name>A0A1C6T5W1_9ACTN</name>
<dbReference type="RefSeq" id="WP_091647051.1">
    <property type="nucleotide sequence ID" value="NZ_FMHW01000002.1"/>
</dbReference>
<organism evidence="3 4">
    <name type="scientific">Micromonospora pallida</name>
    <dbReference type="NCBI Taxonomy" id="145854"/>
    <lineage>
        <taxon>Bacteria</taxon>
        <taxon>Bacillati</taxon>
        <taxon>Actinomycetota</taxon>
        <taxon>Actinomycetes</taxon>
        <taxon>Micromonosporales</taxon>
        <taxon>Micromonosporaceae</taxon>
        <taxon>Micromonospora</taxon>
    </lineage>
</organism>
<dbReference type="CDD" id="cd07389">
    <property type="entry name" value="MPP_PhoD"/>
    <property type="match status" value="1"/>
</dbReference>
<dbReference type="InterPro" id="IPR052900">
    <property type="entry name" value="Phospholipid_Metab_Enz"/>
</dbReference>
<protein>
    <submittedName>
        <fullName evidence="3">Alkaline phosphatase D</fullName>
    </submittedName>
</protein>
<feature type="domain" description="Phospholipase D N-terminal" evidence="2">
    <location>
        <begin position="50"/>
        <end position="158"/>
    </location>
</feature>
<dbReference type="PANTHER" id="PTHR43606">
    <property type="entry name" value="PHOSPHATASE, PUTATIVE (AFU_ORTHOLOGUE AFUA_6G08710)-RELATED"/>
    <property type="match status" value="1"/>
</dbReference>
<dbReference type="Proteomes" id="UP000198959">
    <property type="component" value="Unassembled WGS sequence"/>
</dbReference>
<evidence type="ECO:0000259" key="1">
    <source>
        <dbReference type="Pfam" id="PF09423"/>
    </source>
</evidence>
<dbReference type="SUPFAM" id="SSF56300">
    <property type="entry name" value="Metallo-dependent phosphatases"/>
    <property type="match status" value="1"/>
</dbReference>
<accession>A0A1C6T5W1</accession>
<evidence type="ECO:0000313" key="3">
    <source>
        <dbReference type="EMBL" id="SCL36952.1"/>
    </source>
</evidence>
<dbReference type="AlphaFoldDB" id="A0A1C6T5W1"/>
<reference evidence="4" key="1">
    <citation type="submission" date="2016-06" db="EMBL/GenBank/DDBJ databases">
        <authorList>
            <person name="Varghese N."/>
            <person name="Submissions Spin"/>
        </authorList>
    </citation>
    <scope>NUCLEOTIDE SEQUENCE [LARGE SCALE GENOMIC DNA]</scope>
    <source>
        <strain evidence="4">DSM 43817</strain>
    </source>
</reference>
<dbReference type="InterPro" id="IPR029052">
    <property type="entry name" value="Metallo-depent_PP-like"/>
</dbReference>
<dbReference type="PROSITE" id="PS51318">
    <property type="entry name" value="TAT"/>
    <property type="match status" value="1"/>
</dbReference>
<dbReference type="InterPro" id="IPR032093">
    <property type="entry name" value="PhoD_N"/>
</dbReference>
<feature type="domain" description="PhoD-like phosphatase metallophosphatase" evidence="1">
    <location>
        <begin position="170"/>
        <end position="444"/>
    </location>
</feature>
<dbReference type="EMBL" id="FMHW01000002">
    <property type="protein sequence ID" value="SCL36952.1"/>
    <property type="molecule type" value="Genomic_DNA"/>
</dbReference>
<gene>
    <name evidence="3" type="ORF">GA0074692_4503</name>
</gene>
<dbReference type="Gene3D" id="2.60.40.380">
    <property type="entry name" value="Purple acid phosphatase-like, N-terminal"/>
    <property type="match status" value="1"/>
</dbReference>
<dbReference type="InterPro" id="IPR018946">
    <property type="entry name" value="PhoD-like_MPP"/>
</dbReference>
<proteinExistence type="predicted"/>
<keyword evidence="4" id="KW-1185">Reference proteome</keyword>
<dbReference type="Pfam" id="PF16655">
    <property type="entry name" value="PhoD_N"/>
    <property type="match status" value="1"/>
</dbReference>
<dbReference type="PANTHER" id="PTHR43606:SF2">
    <property type="entry name" value="ALKALINE PHOSPHATASE FAMILY PROTEIN (AFU_ORTHOLOGUE AFUA_5G03860)"/>
    <property type="match status" value="1"/>
</dbReference>
<dbReference type="STRING" id="145854.GA0074692_4503"/>
<evidence type="ECO:0000259" key="2">
    <source>
        <dbReference type="Pfam" id="PF16655"/>
    </source>
</evidence>
<dbReference type="Pfam" id="PF09423">
    <property type="entry name" value="PhoD"/>
    <property type="match status" value="1"/>
</dbReference>
<dbReference type="OrthoDB" id="327733at2"/>
<sequence>MGQSDVHEAGLGRRRFLTLAGAGLLAAGTVAATSGPAFAVSPVGRDPFTLGVASGDALTDRVVIWTRLAPEPLDPSTRFGMGELTDVPVRWRVAKTESHLDTPAKWIASGAAVALADDGFSVHVDVAGLDASRRYFYEFEVDGPNGTVFRSPIGRTHTAFAPGGDRTARFAVVTCQNIARADGGEFYFHGHDHLAGREDIDFVVFLGDYFYEFGRAAHVPPREVSSLDDYRTRYGQYKLRGSLREVHRRFPVYVMPDDHEFFNDYRGGDLGGVGQVRRFNRALQALWENMPLRNAHPGPIGDTKNHLALYRRIAWGTNLDLFLTDVRQYRGPSLLGDAQTDDLLDWLRTTTATWTALATPTPIWWNGGNNGWNAFTSVRDRVTAVLEERKTATPATFNPVVLSGDIHCGIVTHVRRFRDHLSPFVATEFINAPMTSQSSNQFRPDDEIRGAYNGRYGYMECTAGPTGWKVRYVVGDQTDDPFGTVTGELPWHLDAGAAPGTVYQVA</sequence>